<evidence type="ECO:0000256" key="8">
    <source>
        <dbReference type="SAM" id="MobiDB-lite"/>
    </source>
</evidence>
<feature type="transmembrane region" description="Helical" evidence="9">
    <location>
        <begin position="261"/>
        <end position="282"/>
    </location>
</feature>
<evidence type="ECO:0000256" key="7">
    <source>
        <dbReference type="ARBA" id="ARBA00023136"/>
    </source>
</evidence>
<evidence type="ECO:0000313" key="12">
    <source>
        <dbReference type="Proteomes" id="UP000295198"/>
    </source>
</evidence>
<feature type="transmembrane region" description="Helical" evidence="9">
    <location>
        <begin position="99"/>
        <end position="120"/>
    </location>
</feature>
<feature type="transmembrane region" description="Helical" evidence="9">
    <location>
        <begin position="213"/>
        <end position="235"/>
    </location>
</feature>
<evidence type="ECO:0000256" key="2">
    <source>
        <dbReference type="ARBA" id="ARBA00008335"/>
    </source>
</evidence>
<dbReference type="EMBL" id="SDKM01000034">
    <property type="protein sequence ID" value="RYP83326.1"/>
    <property type="molecule type" value="Genomic_DNA"/>
</dbReference>
<dbReference type="SUPFAM" id="SSF103473">
    <property type="entry name" value="MFS general substrate transporter"/>
    <property type="match status" value="1"/>
</dbReference>
<dbReference type="GO" id="GO:0005886">
    <property type="term" value="C:plasma membrane"/>
    <property type="evidence" value="ECO:0007669"/>
    <property type="project" value="UniProtKB-SubCell"/>
</dbReference>
<name>A0A4Q4Z897_9ACTN</name>
<comment type="caution">
    <text evidence="11">The sequence shown here is derived from an EMBL/GenBank/DDBJ whole genome shotgun (WGS) entry which is preliminary data.</text>
</comment>
<evidence type="ECO:0000256" key="5">
    <source>
        <dbReference type="ARBA" id="ARBA00022692"/>
    </source>
</evidence>
<dbReference type="CDD" id="cd17324">
    <property type="entry name" value="MFS_NepI_like"/>
    <property type="match status" value="1"/>
</dbReference>
<accession>A0A4Q4Z897</accession>
<feature type="domain" description="Major facilitator superfamily (MFS) profile" evidence="10">
    <location>
        <begin position="60"/>
        <end position="437"/>
    </location>
</feature>
<feature type="transmembrane region" description="Helical" evidence="9">
    <location>
        <begin position="384"/>
        <end position="406"/>
    </location>
</feature>
<protein>
    <submittedName>
        <fullName evidence="11">MFS transporter</fullName>
    </submittedName>
</protein>
<keyword evidence="5 9" id="KW-0812">Transmembrane</keyword>
<keyword evidence="12" id="KW-1185">Reference proteome</keyword>
<feature type="transmembrane region" description="Helical" evidence="9">
    <location>
        <begin position="156"/>
        <end position="173"/>
    </location>
</feature>
<keyword evidence="4" id="KW-1003">Cell membrane</keyword>
<feature type="transmembrane region" description="Helical" evidence="9">
    <location>
        <begin position="185"/>
        <end position="207"/>
    </location>
</feature>
<evidence type="ECO:0000256" key="1">
    <source>
        <dbReference type="ARBA" id="ARBA00004651"/>
    </source>
</evidence>
<dbReference type="GO" id="GO:0022857">
    <property type="term" value="F:transmembrane transporter activity"/>
    <property type="evidence" value="ECO:0007669"/>
    <property type="project" value="InterPro"/>
</dbReference>
<feature type="compositionally biased region" description="Basic residues" evidence="8">
    <location>
        <begin position="1"/>
        <end position="11"/>
    </location>
</feature>
<feature type="transmembrane region" description="Helical" evidence="9">
    <location>
        <begin position="327"/>
        <end position="343"/>
    </location>
</feature>
<dbReference type="Gene3D" id="1.20.1250.20">
    <property type="entry name" value="MFS general substrate transporter like domains"/>
    <property type="match status" value="1"/>
</dbReference>
<feature type="transmembrane region" description="Helical" evidence="9">
    <location>
        <begin position="294"/>
        <end position="315"/>
    </location>
</feature>
<gene>
    <name evidence="11" type="ORF">EKO23_19340</name>
</gene>
<keyword evidence="6 9" id="KW-1133">Transmembrane helix</keyword>
<dbReference type="OrthoDB" id="63984at2"/>
<feature type="region of interest" description="Disordered" evidence="8">
    <location>
        <begin position="1"/>
        <end position="20"/>
    </location>
</feature>
<organism evidence="11 12">
    <name type="scientific">Nocardioides guangzhouensis</name>
    <dbReference type="NCBI Taxonomy" id="2497878"/>
    <lineage>
        <taxon>Bacteria</taxon>
        <taxon>Bacillati</taxon>
        <taxon>Actinomycetota</taxon>
        <taxon>Actinomycetes</taxon>
        <taxon>Propionibacteriales</taxon>
        <taxon>Nocardioidaceae</taxon>
        <taxon>Nocardioides</taxon>
    </lineage>
</organism>
<dbReference type="Proteomes" id="UP000295198">
    <property type="component" value="Unassembled WGS sequence"/>
</dbReference>
<reference evidence="11 12" key="1">
    <citation type="submission" date="2019-01" db="EMBL/GenBank/DDBJ databases">
        <title>Nocardioides guangzhouensis sp. nov., an actinobacterium isolated from soil.</title>
        <authorList>
            <person name="Fu Y."/>
            <person name="Cai Y."/>
            <person name="Lin Z."/>
            <person name="Chen P."/>
        </authorList>
    </citation>
    <scope>NUCLEOTIDE SEQUENCE [LARGE SCALE GENOMIC DNA]</scope>
    <source>
        <strain evidence="11 12">130</strain>
    </source>
</reference>
<sequence length="454" mass="46022">MSSPRLSRRRSPPAPNRLCTTTGETCHKRVRTGVPRVWGGRVTTSVETRLHRPGTASYRRFNAAMVLAGLAGFGILYAAQPVLPLIGHEFGVSPARASLAVSASTGALAVAVVPAAAVAARWGRVRTMRAGLVAAVLLTALAAVAPTYAVLVVLRVLAGAALAGVVAVAMGHVGSEMHPAGLGSAMGLFVAGNSLGGVSGRLLGAAVADLASWRVAFAVLAACALAITVAFWRLLPDPVADHRAQDRGRTRWVEVARRPGLLSLLSIPFLLMGGFVAVYNYLGFRLVADPFSLPLAVAGLVFLAYLAGTVSAAVAGRLADAFGRPPVLVGSVVVSAAGLALTLPDRLPLVVAGLVVYTAGFFGAHATASGWVPVVAGPYAGVGAAAYVCSYYAGSSVFGAALGVAWTGSGWAGVAGSVGVLTLLGLAAATVVTVRARTTRDCQCVLSASGDRVT</sequence>
<feature type="transmembrane region" description="Helical" evidence="9">
    <location>
        <begin position="349"/>
        <end position="372"/>
    </location>
</feature>
<comment type="subcellular location">
    <subcellularLocation>
        <location evidence="1">Cell membrane</location>
        <topology evidence="1">Multi-pass membrane protein</topology>
    </subcellularLocation>
</comment>
<evidence type="ECO:0000256" key="4">
    <source>
        <dbReference type="ARBA" id="ARBA00022475"/>
    </source>
</evidence>
<dbReference type="PANTHER" id="PTHR43271">
    <property type="entry name" value="BLL2771 PROTEIN"/>
    <property type="match status" value="1"/>
</dbReference>
<proteinExistence type="inferred from homology"/>
<evidence type="ECO:0000256" key="9">
    <source>
        <dbReference type="SAM" id="Phobius"/>
    </source>
</evidence>
<keyword evidence="3" id="KW-0813">Transport</keyword>
<feature type="transmembrane region" description="Helical" evidence="9">
    <location>
        <begin position="412"/>
        <end position="434"/>
    </location>
</feature>
<evidence type="ECO:0000256" key="6">
    <source>
        <dbReference type="ARBA" id="ARBA00022989"/>
    </source>
</evidence>
<dbReference type="PROSITE" id="PS50850">
    <property type="entry name" value="MFS"/>
    <property type="match status" value="1"/>
</dbReference>
<evidence type="ECO:0000256" key="3">
    <source>
        <dbReference type="ARBA" id="ARBA00022448"/>
    </source>
</evidence>
<dbReference type="InterPro" id="IPR036259">
    <property type="entry name" value="MFS_trans_sf"/>
</dbReference>
<dbReference type="PANTHER" id="PTHR43271:SF1">
    <property type="entry name" value="INNER MEMBRANE TRANSPORT PROTEIN YNFM"/>
    <property type="match status" value="1"/>
</dbReference>
<dbReference type="Pfam" id="PF07690">
    <property type="entry name" value="MFS_1"/>
    <property type="match status" value="1"/>
</dbReference>
<feature type="transmembrane region" description="Helical" evidence="9">
    <location>
        <begin position="61"/>
        <end position="79"/>
    </location>
</feature>
<dbReference type="InterPro" id="IPR020846">
    <property type="entry name" value="MFS_dom"/>
</dbReference>
<keyword evidence="7 9" id="KW-0472">Membrane</keyword>
<dbReference type="AlphaFoldDB" id="A0A4Q4Z897"/>
<evidence type="ECO:0000313" key="11">
    <source>
        <dbReference type="EMBL" id="RYP83326.1"/>
    </source>
</evidence>
<comment type="similarity">
    <text evidence="2">Belongs to the major facilitator superfamily.</text>
</comment>
<dbReference type="InterPro" id="IPR011701">
    <property type="entry name" value="MFS"/>
</dbReference>
<evidence type="ECO:0000259" key="10">
    <source>
        <dbReference type="PROSITE" id="PS50850"/>
    </source>
</evidence>
<feature type="transmembrane region" description="Helical" evidence="9">
    <location>
        <begin position="132"/>
        <end position="150"/>
    </location>
</feature>